<feature type="transmembrane region" description="Helical" evidence="1">
    <location>
        <begin position="96"/>
        <end position="114"/>
    </location>
</feature>
<feature type="transmembrane region" description="Helical" evidence="1">
    <location>
        <begin position="319"/>
        <end position="339"/>
    </location>
</feature>
<dbReference type="EMBL" id="CP063213">
    <property type="protein sequence ID" value="QOR44866.1"/>
    <property type="molecule type" value="Genomic_DNA"/>
</dbReference>
<gene>
    <name evidence="2" type="ORF">INS88_06050</name>
</gene>
<keyword evidence="3" id="KW-1185">Reference proteome</keyword>
<accession>A0A7M1QSN5</accession>
<feature type="transmembrane region" description="Helical" evidence="1">
    <location>
        <begin position="24"/>
        <end position="48"/>
    </location>
</feature>
<dbReference type="Proteomes" id="UP000595053">
    <property type="component" value="Chromosome"/>
</dbReference>
<dbReference type="GO" id="GO:0006814">
    <property type="term" value="P:sodium ion transport"/>
    <property type="evidence" value="ECO:0007669"/>
    <property type="project" value="InterPro"/>
</dbReference>
<organism evidence="2 3">
    <name type="scientific">Trueperella pecoris</name>
    <dbReference type="NCBI Taxonomy" id="2733571"/>
    <lineage>
        <taxon>Bacteria</taxon>
        <taxon>Bacillati</taxon>
        <taxon>Actinomycetota</taxon>
        <taxon>Actinomycetes</taxon>
        <taxon>Actinomycetales</taxon>
        <taxon>Actinomycetaceae</taxon>
        <taxon>Trueperella</taxon>
    </lineage>
</organism>
<dbReference type="RefSeq" id="WP_197550693.1">
    <property type="nucleotide sequence ID" value="NZ_CP063213.1"/>
</dbReference>
<evidence type="ECO:0000313" key="2">
    <source>
        <dbReference type="EMBL" id="QOR44866.1"/>
    </source>
</evidence>
<feature type="transmembrane region" description="Helical" evidence="1">
    <location>
        <begin position="254"/>
        <end position="281"/>
    </location>
</feature>
<feature type="transmembrane region" description="Helical" evidence="1">
    <location>
        <begin position="345"/>
        <end position="369"/>
    </location>
</feature>
<keyword evidence="1" id="KW-1133">Transmembrane helix</keyword>
<dbReference type="Gene3D" id="1.20.1250.20">
    <property type="entry name" value="MFS general substrate transporter like domains"/>
    <property type="match status" value="1"/>
</dbReference>
<name>A0A7M1QSN5_9ACTO</name>
<feature type="transmembrane region" description="Helical" evidence="1">
    <location>
        <begin position="207"/>
        <end position="226"/>
    </location>
</feature>
<keyword evidence="1" id="KW-0472">Membrane</keyword>
<dbReference type="PANTHER" id="PTHR11328:SF24">
    <property type="entry name" value="MAJOR FACILITATOR SUPERFAMILY (MFS) PROFILE DOMAIN-CONTAINING PROTEIN"/>
    <property type="match status" value="1"/>
</dbReference>
<dbReference type="InterPro" id="IPR036259">
    <property type="entry name" value="MFS_trans_sf"/>
</dbReference>
<dbReference type="GO" id="GO:0005886">
    <property type="term" value="C:plasma membrane"/>
    <property type="evidence" value="ECO:0007669"/>
    <property type="project" value="TreeGrafter"/>
</dbReference>
<evidence type="ECO:0000256" key="1">
    <source>
        <dbReference type="SAM" id="Phobius"/>
    </source>
</evidence>
<dbReference type="GO" id="GO:0015293">
    <property type="term" value="F:symporter activity"/>
    <property type="evidence" value="ECO:0007669"/>
    <property type="project" value="InterPro"/>
</dbReference>
<sequence length="482" mass="51986">MTATAQGITPQIRAKRPFGLRDKLGYMFGDFGNDFTFILQAMFFTLFYTNVAGVKPAHVATLLLVARIFDGFTDVGMGIIVDRLPVKDGGDRFKRWIKFIAIPVAVASALMYLSFISSFDSYTLKVVWMCATYFLWGSVCYTAINIPYGSMASVMSTDADDRAQLSVYRSTGATLAQLVITSVLPLVVFTTNAAGISVLNGPRMTTAAIVCSVLAVVCYAICYKLCEERVFTESISHAGVGVGKMLKDVFSNRALGGLILAALLLLVSSLFLGGILGYLMLNWFGNGKLQSPASLAALIPAAVILIFLAPWLSKRFGKAEVGAFAMGVGGAVLLAAWLIKTENFWLWVTFYAVAMFAISTFNYLIWAFITDVIDYQEVKTGIRNDATVYSVYSWARKLGQAAAGGLTGYALAWVGFDSAAASQGLAQTDAVKSAIYDLSTLVPGVGCLLVGLALVFLYPLKKKVVDENVEILSARRAADIVN</sequence>
<dbReference type="InterPro" id="IPR001927">
    <property type="entry name" value="Na/Gal_symport"/>
</dbReference>
<dbReference type="CDD" id="cd17332">
    <property type="entry name" value="MFS_MelB_like"/>
    <property type="match status" value="1"/>
</dbReference>
<feature type="transmembrane region" description="Helical" evidence="1">
    <location>
        <begin position="126"/>
        <end position="146"/>
    </location>
</feature>
<dbReference type="AlphaFoldDB" id="A0A7M1QSN5"/>
<feature type="transmembrane region" description="Helical" evidence="1">
    <location>
        <begin position="167"/>
        <end position="187"/>
    </location>
</feature>
<dbReference type="Pfam" id="PF13347">
    <property type="entry name" value="MFS_2"/>
    <property type="match status" value="1"/>
</dbReference>
<feature type="transmembrane region" description="Helical" evidence="1">
    <location>
        <begin position="441"/>
        <end position="460"/>
    </location>
</feature>
<feature type="transmembrane region" description="Helical" evidence="1">
    <location>
        <begin position="293"/>
        <end position="312"/>
    </location>
</feature>
<keyword evidence="1" id="KW-0812">Transmembrane</keyword>
<dbReference type="InterPro" id="IPR039672">
    <property type="entry name" value="MFS_2"/>
</dbReference>
<protein>
    <submittedName>
        <fullName evidence="2">MFS transporter</fullName>
    </submittedName>
</protein>
<dbReference type="GO" id="GO:0008643">
    <property type="term" value="P:carbohydrate transport"/>
    <property type="evidence" value="ECO:0007669"/>
    <property type="project" value="InterPro"/>
</dbReference>
<proteinExistence type="predicted"/>
<dbReference type="NCBIfam" id="TIGR00792">
    <property type="entry name" value="gph"/>
    <property type="match status" value="1"/>
</dbReference>
<reference evidence="2 3" key="1">
    <citation type="submission" date="2020-10" db="EMBL/GenBank/DDBJ databases">
        <title>Trueperella pecoris sp. nov. isolated from bovine and porcine specimens.</title>
        <authorList>
            <person name="Schoenecker L."/>
            <person name="Schnydrig P."/>
            <person name="Brodard I."/>
            <person name="Thomann A."/>
            <person name="Hemphill A."/>
            <person name="Rodriguez-Campos S."/>
            <person name="Perreten V."/>
            <person name="Jores J."/>
            <person name="Kittl S."/>
        </authorList>
    </citation>
    <scope>NUCLEOTIDE SEQUENCE [LARGE SCALE GENOMIC DNA]</scope>
    <source>
        <strain evidence="2 3">15A0121</strain>
    </source>
</reference>
<evidence type="ECO:0000313" key="3">
    <source>
        <dbReference type="Proteomes" id="UP000595053"/>
    </source>
</evidence>
<dbReference type="SUPFAM" id="SSF103473">
    <property type="entry name" value="MFS general substrate transporter"/>
    <property type="match status" value="1"/>
</dbReference>
<dbReference type="PANTHER" id="PTHR11328">
    <property type="entry name" value="MAJOR FACILITATOR SUPERFAMILY DOMAIN-CONTAINING PROTEIN"/>
    <property type="match status" value="1"/>
</dbReference>